<proteinExistence type="predicted"/>
<gene>
    <name evidence="2" type="ORF">B9G98_01770</name>
</gene>
<accession>A0A2T0FGP2</accession>
<sequence length="87" mass="9567">MSCVQTNMHTIDIATISSLSSGSTTPEAPSSLESSPIQPDLGRFANEIPTLKQLLLLMRYNDSNDDDEDEFKDVFCANRKFSAAPQL</sequence>
<evidence type="ECO:0000313" key="2">
    <source>
        <dbReference type="EMBL" id="PRT54150.1"/>
    </source>
</evidence>
<feature type="compositionally biased region" description="Polar residues" evidence="1">
    <location>
        <begin position="16"/>
        <end position="37"/>
    </location>
</feature>
<evidence type="ECO:0000256" key="1">
    <source>
        <dbReference type="SAM" id="MobiDB-lite"/>
    </source>
</evidence>
<evidence type="ECO:0000313" key="3">
    <source>
        <dbReference type="Proteomes" id="UP000238350"/>
    </source>
</evidence>
<organism evidence="2 3">
    <name type="scientific">Wickerhamiella sorbophila</name>
    <dbReference type="NCBI Taxonomy" id="45607"/>
    <lineage>
        <taxon>Eukaryota</taxon>
        <taxon>Fungi</taxon>
        <taxon>Dikarya</taxon>
        <taxon>Ascomycota</taxon>
        <taxon>Saccharomycotina</taxon>
        <taxon>Dipodascomycetes</taxon>
        <taxon>Dipodascales</taxon>
        <taxon>Trichomonascaceae</taxon>
        <taxon>Wickerhamiella</taxon>
    </lineage>
</organism>
<keyword evidence="3" id="KW-1185">Reference proteome</keyword>
<dbReference type="OrthoDB" id="5867527at2759"/>
<reference evidence="2 3" key="1">
    <citation type="submission" date="2017-04" db="EMBL/GenBank/DDBJ databases">
        <title>Genome sequencing of [Candida] sorbophila.</title>
        <authorList>
            <person name="Ahn J.O."/>
        </authorList>
    </citation>
    <scope>NUCLEOTIDE SEQUENCE [LARGE SCALE GENOMIC DNA]</scope>
    <source>
        <strain evidence="2 3">DS02</strain>
    </source>
</reference>
<protein>
    <submittedName>
        <fullName evidence="2">Uncharacterized protein</fullName>
    </submittedName>
</protein>
<name>A0A2T0FGP2_9ASCO</name>
<dbReference type="GeneID" id="36515519"/>
<dbReference type="Proteomes" id="UP000238350">
    <property type="component" value="Unassembled WGS sequence"/>
</dbReference>
<dbReference type="RefSeq" id="XP_024664096.1">
    <property type="nucleotide sequence ID" value="XM_024808328.1"/>
</dbReference>
<feature type="region of interest" description="Disordered" evidence="1">
    <location>
        <begin position="16"/>
        <end position="42"/>
    </location>
</feature>
<dbReference type="AlphaFoldDB" id="A0A2T0FGP2"/>
<comment type="caution">
    <text evidence="2">The sequence shown here is derived from an EMBL/GenBank/DDBJ whole genome shotgun (WGS) entry which is preliminary data.</text>
</comment>
<dbReference type="EMBL" id="NDIQ01000001">
    <property type="protein sequence ID" value="PRT54150.1"/>
    <property type="molecule type" value="Genomic_DNA"/>
</dbReference>